<keyword evidence="3" id="KW-1185">Reference proteome</keyword>
<reference evidence="2 3" key="1">
    <citation type="submission" date="2016-12" db="EMBL/GenBank/DDBJ databases">
        <title>The genomes of Aspergillus section Nigri reveals drivers in fungal speciation.</title>
        <authorList>
            <consortium name="DOE Joint Genome Institute"/>
            <person name="Vesth T.C."/>
            <person name="Nybo J."/>
            <person name="Theobald S."/>
            <person name="Brandl J."/>
            <person name="Frisvad J.C."/>
            <person name="Nielsen K.F."/>
            <person name="Lyhne E.K."/>
            <person name="Kogle M.E."/>
            <person name="Kuo A."/>
            <person name="Riley R."/>
            <person name="Clum A."/>
            <person name="Nolan M."/>
            <person name="Lipzen A."/>
            <person name="Salamov A."/>
            <person name="Henrissat B."/>
            <person name="Wiebenga A."/>
            <person name="De Vries R.P."/>
            <person name="Grigoriev I.V."/>
            <person name="Mortensen U.H."/>
            <person name="Andersen M.R."/>
            <person name="Baker S.E."/>
        </authorList>
    </citation>
    <scope>NUCLEOTIDE SEQUENCE [LARGE SCALE GENOMIC DNA]</scope>
    <source>
        <strain evidence="2 3">CBS 121591</strain>
    </source>
</reference>
<gene>
    <name evidence="2" type="ORF">BO82DRAFT_167879</name>
</gene>
<keyword evidence="1" id="KW-0472">Membrane</keyword>
<evidence type="ECO:0000313" key="3">
    <source>
        <dbReference type="Proteomes" id="UP000248340"/>
    </source>
</evidence>
<keyword evidence="1" id="KW-1133">Transmembrane helix</keyword>
<organism evidence="2 3">
    <name type="scientific">Aspergillus uvarum CBS 121591</name>
    <dbReference type="NCBI Taxonomy" id="1448315"/>
    <lineage>
        <taxon>Eukaryota</taxon>
        <taxon>Fungi</taxon>
        <taxon>Dikarya</taxon>
        <taxon>Ascomycota</taxon>
        <taxon>Pezizomycotina</taxon>
        <taxon>Eurotiomycetes</taxon>
        <taxon>Eurotiomycetidae</taxon>
        <taxon>Eurotiales</taxon>
        <taxon>Aspergillaceae</taxon>
        <taxon>Aspergillus</taxon>
        <taxon>Aspergillus subgen. Circumdati</taxon>
    </lineage>
</organism>
<feature type="transmembrane region" description="Helical" evidence="1">
    <location>
        <begin position="12"/>
        <end position="33"/>
    </location>
</feature>
<name>A0A319C195_9EURO</name>
<dbReference type="EMBL" id="KZ821733">
    <property type="protein sequence ID" value="PYH78091.1"/>
    <property type="molecule type" value="Genomic_DNA"/>
</dbReference>
<proteinExistence type="predicted"/>
<evidence type="ECO:0000256" key="1">
    <source>
        <dbReference type="SAM" id="Phobius"/>
    </source>
</evidence>
<evidence type="ECO:0000313" key="2">
    <source>
        <dbReference type="EMBL" id="PYH78091.1"/>
    </source>
</evidence>
<dbReference type="VEuPathDB" id="FungiDB:BO82DRAFT_167879"/>
<dbReference type="GeneID" id="37133058"/>
<dbReference type="Proteomes" id="UP000248340">
    <property type="component" value="Unassembled WGS sequence"/>
</dbReference>
<dbReference type="AlphaFoldDB" id="A0A319C195"/>
<dbReference type="RefSeq" id="XP_025488291.1">
    <property type="nucleotide sequence ID" value="XM_025630317.1"/>
</dbReference>
<keyword evidence="1" id="KW-0812">Transmembrane</keyword>
<accession>A0A319C195</accession>
<sequence>MHMSASSFCFPYTFHMSLFFLLSVMTLGCFLGWDEDFDWTAKRPPPLPPTCISIYLYLEDNLEDRYPELYTRGFVWLFTSCSVRKV</sequence>
<protein>
    <submittedName>
        <fullName evidence="2">Uncharacterized protein</fullName>
    </submittedName>
</protein>